<dbReference type="InterPro" id="IPR008983">
    <property type="entry name" value="Tumour_necrosis_fac-like_dom"/>
</dbReference>
<name>A0A3N1CMN5_9ACTN</name>
<dbReference type="EMBL" id="RJKE01000001">
    <property type="protein sequence ID" value="ROO82570.1"/>
    <property type="molecule type" value="Genomic_DNA"/>
</dbReference>
<sequence>MSTQNAPRDERTSIREMLEVQRRIMALENTPKVGPVTTSALNGTGNGAIAGDFEVGGFLAATAIAVDGDVAADALTADSLAATLITVGGQDLTGADIALLLNPPYGLGVKGATQVVTDQTATAVMAFTAPANGIYQLSGAVPWSNDNVGRREANWRVNGTTYQGSSIHVSSNTLVINSLALAVAMNAGQVAEIVVWQNSGGALNVLASTRMEALWRRPL</sequence>
<evidence type="ECO:0000313" key="2">
    <source>
        <dbReference type="Proteomes" id="UP000272400"/>
    </source>
</evidence>
<reference evidence="1 2" key="1">
    <citation type="submission" date="2018-11" db="EMBL/GenBank/DDBJ databases">
        <title>Sequencing the genomes of 1000 actinobacteria strains.</title>
        <authorList>
            <person name="Klenk H.-P."/>
        </authorList>
    </citation>
    <scope>NUCLEOTIDE SEQUENCE [LARGE SCALE GENOMIC DNA]</scope>
    <source>
        <strain evidence="1 2">DSM 44254</strain>
    </source>
</reference>
<gene>
    <name evidence="1" type="ORF">EDD29_0050</name>
</gene>
<proteinExistence type="predicted"/>
<dbReference type="RefSeq" id="WP_123661580.1">
    <property type="nucleotide sequence ID" value="NZ_RJKE01000001.1"/>
</dbReference>
<evidence type="ECO:0000313" key="1">
    <source>
        <dbReference type="EMBL" id="ROO82570.1"/>
    </source>
</evidence>
<dbReference type="Gene3D" id="2.60.120.40">
    <property type="match status" value="1"/>
</dbReference>
<dbReference type="AlphaFoldDB" id="A0A3N1CMN5"/>
<dbReference type="OrthoDB" id="3401375at2"/>
<comment type="caution">
    <text evidence="1">The sequence shown here is derived from an EMBL/GenBank/DDBJ whole genome shotgun (WGS) entry which is preliminary data.</text>
</comment>
<keyword evidence="2" id="KW-1185">Reference proteome</keyword>
<accession>A0A3N1CMN5</accession>
<organism evidence="1 2">
    <name type="scientific">Actinocorallia herbida</name>
    <dbReference type="NCBI Taxonomy" id="58109"/>
    <lineage>
        <taxon>Bacteria</taxon>
        <taxon>Bacillati</taxon>
        <taxon>Actinomycetota</taxon>
        <taxon>Actinomycetes</taxon>
        <taxon>Streptosporangiales</taxon>
        <taxon>Thermomonosporaceae</taxon>
        <taxon>Actinocorallia</taxon>
    </lineage>
</organism>
<protein>
    <submittedName>
        <fullName evidence="1">Uncharacterized protein</fullName>
    </submittedName>
</protein>
<dbReference type="Proteomes" id="UP000272400">
    <property type="component" value="Unassembled WGS sequence"/>
</dbReference>